<dbReference type="SUPFAM" id="SSF160214">
    <property type="entry name" value="FlaG-like"/>
    <property type="match status" value="1"/>
</dbReference>
<reference evidence="2 3" key="1">
    <citation type="submission" date="2016-01" db="EMBL/GenBank/DDBJ databases">
        <title>Draft genome of the antarctic isolate Shewanella frigidimarina Ag06-30.</title>
        <authorList>
            <person name="Parmeciano Di Noto G."/>
            <person name="Vazquez S."/>
            <person name="Mac Cormack W."/>
            <person name="Iriarte A."/>
            <person name="Quiroga C."/>
        </authorList>
    </citation>
    <scope>NUCLEOTIDE SEQUENCE [LARGE SCALE GENOMIC DNA]</scope>
    <source>
        <strain evidence="2 3">Ag06-30</strain>
    </source>
</reference>
<name>A0A106BWK0_SHEFR</name>
<organism evidence="2">
    <name type="scientific">Shewanella frigidimarina</name>
    <dbReference type="NCBI Taxonomy" id="56812"/>
    <lineage>
        <taxon>Bacteria</taxon>
        <taxon>Pseudomonadati</taxon>
        <taxon>Pseudomonadota</taxon>
        <taxon>Gammaproteobacteria</taxon>
        <taxon>Alteromonadales</taxon>
        <taxon>Shewanellaceae</taxon>
        <taxon>Shewanella</taxon>
    </lineage>
</organism>
<dbReference type="InterPro" id="IPR005186">
    <property type="entry name" value="FlaG"/>
</dbReference>
<dbReference type="Proteomes" id="UP000055702">
    <property type="component" value="Unassembled WGS sequence"/>
</dbReference>
<dbReference type="InterPro" id="IPR035924">
    <property type="entry name" value="FlaG-like_sf"/>
</dbReference>
<evidence type="ECO:0000313" key="2">
    <source>
        <dbReference type="EMBL" id="KVW99952.1"/>
    </source>
</evidence>
<feature type="region of interest" description="Disordered" evidence="1">
    <location>
        <begin position="1"/>
        <end position="47"/>
    </location>
</feature>
<evidence type="ECO:0000256" key="1">
    <source>
        <dbReference type="SAM" id="MobiDB-lite"/>
    </source>
</evidence>
<evidence type="ECO:0008006" key="4">
    <source>
        <dbReference type="Google" id="ProtNLM"/>
    </source>
</evidence>
<dbReference type="PANTHER" id="PTHR37166">
    <property type="entry name" value="PROTEIN FLAG"/>
    <property type="match status" value="1"/>
</dbReference>
<dbReference type="EMBL" id="LRDC01000079">
    <property type="protein sequence ID" value="KVW99952.1"/>
    <property type="molecule type" value="Genomic_DNA"/>
</dbReference>
<protein>
    <recommendedName>
        <fullName evidence="4">Flagellar biosynthesis protein FlaG</fullName>
    </recommendedName>
</protein>
<accession>A0A106BWK0</accession>
<feature type="compositionally biased region" description="Polar residues" evidence="1">
    <location>
        <begin position="30"/>
        <end position="43"/>
    </location>
</feature>
<sequence>MDNNSMGIAGSPVSPSVINRPEIVTHKSETISGDTSDGRTASHSAVDKSAYVPEADKVSLVKVVTETKSAERAKEELSETEALEEVVMQLSEVMSLMNKGLAFSVDEDSGSAIVKVMDINSGEIIRQIPSDEALELAQKLQDVKGLLMRTEA</sequence>
<dbReference type="AlphaFoldDB" id="A0A106BWK0"/>
<dbReference type="Gene3D" id="3.30.160.170">
    <property type="entry name" value="FlaG-like"/>
    <property type="match status" value="1"/>
</dbReference>
<gene>
    <name evidence="2" type="ORF">AWJ07_10415</name>
</gene>
<comment type="caution">
    <text evidence="2">The sequence shown here is derived from an EMBL/GenBank/DDBJ whole genome shotgun (WGS) entry which is preliminary data.</text>
</comment>
<evidence type="ECO:0000313" key="3">
    <source>
        <dbReference type="Proteomes" id="UP000055702"/>
    </source>
</evidence>
<dbReference type="RefSeq" id="WP_059747905.1">
    <property type="nucleotide sequence ID" value="NZ_LRDC01000079.1"/>
</dbReference>
<dbReference type="PANTHER" id="PTHR37166:SF1">
    <property type="entry name" value="PROTEIN FLAG"/>
    <property type="match status" value="1"/>
</dbReference>
<proteinExistence type="predicted"/>
<dbReference type="Pfam" id="PF03646">
    <property type="entry name" value="FlaG"/>
    <property type="match status" value="1"/>
</dbReference>